<keyword evidence="2 3" id="KW-0378">Hydrolase</keyword>
<dbReference type="PANTHER" id="PTHR35147:SF1">
    <property type="entry name" value="CHEMORECEPTOR GLUTAMINE DEAMIDASE CHED-RELATED"/>
    <property type="match status" value="1"/>
</dbReference>
<protein>
    <recommendedName>
        <fullName evidence="3">Probable chemoreceptor glutamine deamidase CheD</fullName>
        <ecNumber evidence="3">3.5.1.44</ecNumber>
    </recommendedName>
</protein>
<evidence type="ECO:0000313" key="4">
    <source>
        <dbReference type="EMBL" id="WRP13977.1"/>
    </source>
</evidence>
<evidence type="ECO:0000313" key="5">
    <source>
        <dbReference type="Proteomes" id="UP001333102"/>
    </source>
</evidence>
<dbReference type="InterPro" id="IPR011324">
    <property type="entry name" value="Cytotoxic_necrot_fac-like_cat"/>
</dbReference>
<evidence type="ECO:0000256" key="1">
    <source>
        <dbReference type="ARBA" id="ARBA00022500"/>
    </source>
</evidence>
<dbReference type="SUPFAM" id="SSF64438">
    <property type="entry name" value="CNF1/YfiH-like putative cysteine hydrolases"/>
    <property type="match status" value="1"/>
</dbReference>
<name>A0ABZ1BMC9_9FIRM</name>
<dbReference type="RefSeq" id="WP_324668250.1">
    <property type="nucleotide sequence ID" value="NZ_CP141614.1"/>
</dbReference>
<accession>A0ABZ1BMC9</accession>
<dbReference type="EC" id="3.5.1.44" evidence="3"/>
<keyword evidence="5" id="KW-1185">Reference proteome</keyword>
<dbReference type="InterPro" id="IPR005659">
    <property type="entry name" value="Chemorcpt_Glu_NH3ase_CheD"/>
</dbReference>
<sequence length="168" mass="17404">MIRASPDQATLVTVRIGQLHVLKGRGVLAAIGLGSCVGVALYDPVSRVAGLAHIFLPSSQNGRLVADAPARYADTGVPALVEAMAAAGARTARLQAKLAGGAQLFLRGDHATLEVGRRNVEAVRAALRALGIPVVAHDVGGSRGRTMRLFADTGRVVVTTLGREAREL</sequence>
<dbReference type="Proteomes" id="UP001333102">
    <property type="component" value="Chromosome"/>
</dbReference>
<dbReference type="EMBL" id="CP141614">
    <property type="protein sequence ID" value="WRP13977.1"/>
    <property type="molecule type" value="Genomic_DNA"/>
</dbReference>
<dbReference type="CDD" id="cd16352">
    <property type="entry name" value="CheD"/>
    <property type="match status" value="1"/>
</dbReference>
<evidence type="ECO:0000256" key="2">
    <source>
        <dbReference type="ARBA" id="ARBA00022801"/>
    </source>
</evidence>
<dbReference type="Pfam" id="PF03975">
    <property type="entry name" value="CheD"/>
    <property type="match status" value="1"/>
</dbReference>
<keyword evidence="1 3" id="KW-0145">Chemotaxis</keyword>
<dbReference type="InterPro" id="IPR038592">
    <property type="entry name" value="CheD-like_sf"/>
</dbReference>
<comment type="catalytic activity">
    <reaction evidence="3">
        <text>L-glutaminyl-[protein] + H2O = L-glutamyl-[protein] + NH4(+)</text>
        <dbReference type="Rhea" id="RHEA:16441"/>
        <dbReference type="Rhea" id="RHEA-COMP:10207"/>
        <dbReference type="Rhea" id="RHEA-COMP:10208"/>
        <dbReference type="ChEBI" id="CHEBI:15377"/>
        <dbReference type="ChEBI" id="CHEBI:28938"/>
        <dbReference type="ChEBI" id="CHEBI:29973"/>
        <dbReference type="ChEBI" id="CHEBI:30011"/>
        <dbReference type="EC" id="3.5.1.44"/>
    </reaction>
</comment>
<comment type="similarity">
    <text evidence="3">Belongs to the CheD family.</text>
</comment>
<reference evidence="5" key="1">
    <citation type="submission" date="2023-12" db="EMBL/GenBank/DDBJ databases">
        <title>Novel isolates from deep terrestrial aquifers shed light on the physiology and ecology of the class Limnochordia.</title>
        <authorList>
            <person name="Karnachuk O.V."/>
            <person name="Lukina A.P."/>
            <person name="Avakyan M.R."/>
            <person name="Kadnikov V."/>
            <person name="Begmatov S."/>
            <person name="Beletsky A.V."/>
            <person name="Mardanov A.V."/>
            <person name="Ravin N.V."/>
        </authorList>
    </citation>
    <scope>NUCLEOTIDE SEQUENCE [LARGE SCALE GENOMIC DNA]</scope>
    <source>
        <strain evidence="5">LN</strain>
    </source>
</reference>
<dbReference type="PANTHER" id="PTHR35147">
    <property type="entry name" value="CHEMORECEPTOR GLUTAMINE DEAMIDASE CHED-RELATED"/>
    <property type="match status" value="1"/>
</dbReference>
<dbReference type="Gene3D" id="3.30.1330.200">
    <property type="match status" value="1"/>
</dbReference>
<gene>
    <name evidence="3" type="primary">cheD</name>
    <name evidence="4" type="ORF">VLY81_11150</name>
</gene>
<evidence type="ECO:0000256" key="3">
    <source>
        <dbReference type="HAMAP-Rule" id="MF_01440"/>
    </source>
</evidence>
<dbReference type="HAMAP" id="MF_01440">
    <property type="entry name" value="CheD"/>
    <property type="match status" value="1"/>
</dbReference>
<comment type="function">
    <text evidence="3">Probably deamidates glutamine residues to glutamate on methyl-accepting chemotaxis receptors (MCPs), playing an important role in chemotaxis.</text>
</comment>
<proteinExistence type="inferred from homology"/>
<organism evidence="4 5">
    <name type="scientific">Geochorda subterranea</name>
    <dbReference type="NCBI Taxonomy" id="3109564"/>
    <lineage>
        <taxon>Bacteria</taxon>
        <taxon>Bacillati</taxon>
        <taxon>Bacillota</taxon>
        <taxon>Limnochordia</taxon>
        <taxon>Limnochordales</taxon>
        <taxon>Geochordaceae</taxon>
        <taxon>Geochorda</taxon>
    </lineage>
</organism>